<evidence type="ECO:0000256" key="1">
    <source>
        <dbReference type="SAM" id="Phobius"/>
    </source>
</evidence>
<dbReference type="EMBL" id="CM026427">
    <property type="protein sequence ID" value="KAG0570410.1"/>
    <property type="molecule type" value="Genomic_DNA"/>
</dbReference>
<keyword evidence="1" id="KW-1133">Transmembrane helix</keyword>
<gene>
    <name evidence="2" type="ORF">KC19_6G160500</name>
</gene>
<dbReference type="Proteomes" id="UP000822688">
    <property type="component" value="Chromosome 6"/>
</dbReference>
<keyword evidence="3" id="KW-1185">Reference proteome</keyword>
<dbReference type="GO" id="GO:0009535">
    <property type="term" value="C:chloroplast thylakoid membrane"/>
    <property type="evidence" value="ECO:0007669"/>
    <property type="project" value="InterPro"/>
</dbReference>
<proteinExistence type="predicted"/>
<reference evidence="2 3" key="1">
    <citation type="submission" date="2020-06" db="EMBL/GenBank/DDBJ databases">
        <title>WGS assembly of Ceratodon purpureus strain R40.</title>
        <authorList>
            <person name="Carey S.B."/>
            <person name="Jenkins J."/>
            <person name="Shu S."/>
            <person name="Lovell J.T."/>
            <person name="Sreedasyam A."/>
            <person name="Maumus F."/>
            <person name="Tiley G.P."/>
            <person name="Fernandez-Pozo N."/>
            <person name="Barry K."/>
            <person name="Chen C."/>
            <person name="Wang M."/>
            <person name="Lipzen A."/>
            <person name="Daum C."/>
            <person name="Saski C.A."/>
            <person name="Payton A.C."/>
            <person name="Mcbreen J.C."/>
            <person name="Conrad R.E."/>
            <person name="Kollar L.M."/>
            <person name="Olsson S."/>
            <person name="Huttunen S."/>
            <person name="Landis J.B."/>
            <person name="Wickett N.J."/>
            <person name="Johnson M.G."/>
            <person name="Rensing S.A."/>
            <person name="Grimwood J."/>
            <person name="Schmutz J."/>
            <person name="Mcdaniel S.F."/>
        </authorList>
    </citation>
    <scope>NUCLEOTIDE SEQUENCE [LARGE SCALE GENOMIC DNA]</scope>
    <source>
        <strain evidence="2 3">R40</strain>
    </source>
</reference>
<keyword evidence="1" id="KW-0812">Transmembrane</keyword>
<sequence length="331" mass="36697">MAGGLHLFSATNRVWRPDVGAGGEFLRLEVGAKLHWSEGFDGGKRRGVECCRGYGERDGMNLIRAPRELEFSGRGTRPRKQVLRRFVAASMAGSCTDAPSCIFVGPIETAEKARLEALYQQARDSYYSGQPLVVDDMFDKVEMQLRWHGSKLVLKYPRCSLKRFTAYADAEVDPSQMRALKTIWGLIFAVGLSLAVGLPTLVSTYIEFNPHESGMFVMSDSNRMLFSVVSFLVGAPVAQAAVKQLQALGRGDLVALKGCCPNCGEEVYTFVKSDQSSLKMRHESECHICERQLVFRATLHPSKSGLGQPWAHGRVYLQTRANQLAPTRRVS</sequence>
<comment type="caution">
    <text evidence="2">The sequence shown here is derived from an EMBL/GenBank/DDBJ whole genome shotgun (WGS) entry which is preliminary data.</text>
</comment>
<dbReference type="AlphaFoldDB" id="A0A8T0HGG5"/>
<evidence type="ECO:0000313" key="3">
    <source>
        <dbReference type="Proteomes" id="UP000822688"/>
    </source>
</evidence>
<dbReference type="InterPro" id="IPR039987">
    <property type="entry name" value="PGRL1"/>
</dbReference>
<feature type="transmembrane region" description="Helical" evidence="1">
    <location>
        <begin position="183"/>
        <end position="204"/>
    </location>
</feature>
<dbReference type="OrthoDB" id="567232at2759"/>
<dbReference type="PANTHER" id="PTHR31032:SF2">
    <property type="entry name" value="PGR5-LIKE A PROTEIN"/>
    <property type="match status" value="1"/>
</dbReference>
<dbReference type="PANTHER" id="PTHR31032">
    <property type="entry name" value="PGR5-LIKE PROTEIN 1B, CHLOROPLASTIC"/>
    <property type="match status" value="1"/>
</dbReference>
<evidence type="ECO:0000313" key="2">
    <source>
        <dbReference type="EMBL" id="KAG0570410.1"/>
    </source>
</evidence>
<keyword evidence="1" id="KW-0472">Membrane</keyword>
<accession>A0A8T0HGG5</accession>
<organism evidence="2 3">
    <name type="scientific">Ceratodon purpureus</name>
    <name type="common">Fire moss</name>
    <name type="synonym">Dicranum purpureum</name>
    <dbReference type="NCBI Taxonomy" id="3225"/>
    <lineage>
        <taxon>Eukaryota</taxon>
        <taxon>Viridiplantae</taxon>
        <taxon>Streptophyta</taxon>
        <taxon>Embryophyta</taxon>
        <taxon>Bryophyta</taxon>
        <taxon>Bryophytina</taxon>
        <taxon>Bryopsida</taxon>
        <taxon>Dicranidae</taxon>
        <taxon>Pseudoditrichales</taxon>
        <taxon>Ditrichaceae</taxon>
        <taxon>Ceratodon</taxon>
    </lineage>
</organism>
<protein>
    <submittedName>
        <fullName evidence="2">Uncharacterized protein</fullName>
    </submittedName>
</protein>
<dbReference type="GO" id="GO:0009773">
    <property type="term" value="P:photosynthetic electron transport in photosystem I"/>
    <property type="evidence" value="ECO:0007669"/>
    <property type="project" value="InterPro"/>
</dbReference>
<name>A0A8T0HGG5_CERPU</name>
<feature type="transmembrane region" description="Helical" evidence="1">
    <location>
        <begin position="224"/>
        <end position="242"/>
    </location>
</feature>
<dbReference type="GO" id="GO:0016730">
    <property type="term" value="F:oxidoreductase activity, acting on iron-sulfur proteins as donors"/>
    <property type="evidence" value="ECO:0007669"/>
    <property type="project" value="InterPro"/>
</dbReference>